<accession>A0AAJ3HR27</accession>
<reference evidence="1 2" key="1">
    <citation type="submission" date="2016-04" db="EMBL/GenBank/DDBJ databases">
        <title>ATOL: Assembling a taxonomically balanced genome-scale reconstruction of the evolutionary history of the Enterobacteriaceae.</title>
        <authorList>
            <person name="Plunkett G.III."/>
            <person name="Neeno-Eckwall E.C."/>
            <person name="Glasner J.D."/>
            <person name="Perna N.T."/>
        </authorList>
    </citation>
    <scope>NUCLEOTIDE SEQUENCE [LARGE SCALE GENOMIC DNA]</scope>
    <source>
        <strain evidence="1 2">ATCC 700826</strain>
    </source>
</reference>
<gene>
    <name evidence="1" type="ORF">M997_2474</name>
</gene>
<proteinExistence type="predicted"/>
<dbReference type="AlphaFoldDB" id="A0AAJ3HR27"/>
<organism evidence="1 2">
    <name type="scientific">Proteus hauseri ATCC 700826</name>
    <dbReference type="NCBI Taxonomy" id="1354271"/>
    <lineage>
        <taxon>Bacteria</taxon>
        <taxon>Pseudomonadati</taxon>
        <taxon>Pseudomonadota</taxon>
        <taxon>Gammaproteobacteria</taxon>
        <taxon>Enterobacterales</taxon>
        <taxon>Morganellaceae</taxon>
        <taxon>Proteus</taxon>
    </lineage>
</organism>
<dbReference type="Proteomes" id="UP000078250">
    <property type="component" value="Unassembled WGS sequence"/>
</dbReference>
<evidence type="ECO:0000313" key="2">
    <source>
        <dbReference type="Proteomes" id="UP000078250"/>
    </source>
</evidence>
<dbReference type="RefSeq" id="WP_064720420.1">
    <property type="nucleotide sequence ID" value="NZ_LXEV01000028.1"/>
</dbReference>
<comment type="caution">
    <text evidence="1">The sequence shown here is derived from an EMBL/GenBank/DDBJ whole genome shotgun (WGS) entry which is preliminary data.</text>
</comment>
<keyword evidence="2" id="KW-1185">Reference proteome</keyword>
<evidence type="ECO:0000313" key="1">
    <source>
        <dbReference type="EMBL" id="OAT46023.1"/>
    </source>
</evidence>
<dbReference type="EMBL" id="LXEV01000028">
    <property type="protein sequence ID" value="OAT46023.1"/>
    <property type="molecule type" value="Genomic_DNA"/>
</dbReference>
<name>A0AAJ3HR27_PROHU</name>
<sequence length="163" mass="19432">MELKVENKILSIYYFNDNLIQASLKNNVYPYIPFIELYLYQPDDMHWWATRLNDGTYRGWIWDNLANQLIPVHYNKDRISLIEGTKYQLIENGNWIFQRWSQGKIIEERILDDLPGKDKIIPDIDKERTNEAKTQMQKMANELAAPLNLPFDLILWDKVPCNN</sequence>
<protein>
    <submittedName>
        <fullName evidence="1">Uncharacterized protein</fullName>
    </submittedName>
</protein>